<evidence type="ECO:0000313" key="8">
    <source>
        <dbReference type="Proteomes" id="UP000561045"/>
    </source>
</evidence>
<dbReference type="CDD" id="cd01167">
    <property type="entry name" value="bac_FRK"/>
    <property type="match status" value="1"/>
</dbReference>
<evidence type="ECO:0000256" key="5">
    <source>
        <dbReference type="ARBA" id="ARBA00022840"/>
    </source>
</evidence>
<protein>
    <submittedName>
        <fullName evidence="7">Fructokinase</fullName>
        <ecNumber evidence="7">2.7.1.4</ecNumber>
    </submittedName>
</protein>
<evidence type="ECO:0000256" key="1">
    <source>
        <dbReference type="ARBA" id="ARBA00010688"/>
    </source>
</evidence>
<keyword evidence="3" id="KW-0547">Nucleotide-binding</keyword>
<evidence type="ECO:0000256" key="2">
    <source>
        <dbReference type="ARBA" id="ARBA00022679"/>
    </source>
</evidence>
<evidence type="ECO:0000259" key="6">
    <source>
        <dbReference type="Pfam" id="PF00294"/>
    </source>
</evidence>
<dbReference type="EMBL" id="JACIET010000001">
    <property type="protein sequence ID" value="MBB4010710.1"/>
    <property type="molecule type" value="Genomic_DNA"/>
</dbReference>
<dbReference type="GO" id="GO:0008865">
    <property type="term" value="F:fructokinase activity"/>
    <property type="evidence" value="ECO:0007669"/>
    <property type="project" value="UniProtKB-EC"/>
</dbReference>
<dbReference type="InterPro" id="IPR050306">
    <property type="entry name" value="PfkB_Carbo_kinase"/>
</dbReference>
<dbReference type="InterPro" id="IPR002173">
    <property type="entry name" value="Carboh/pur_kinase_PfkB_CS"/>
</dbReference>
<dbReference type="InterPro" id="IPR011611">
    <property type="entry name" value="PfkB_dom"/>
</dbReference>
<evidence type="ECO:0000256" key="3">
    <source>
        <dbReference type="ARBA" id="ARBA00022741"/>
    </source>
</evidence>
<comment type="similarity">
    <text evidence="1">Belongs to the carbohydrate kinase PfkB family.</text>
</comment>
<name>A0A840BCF5_9RHOO</name>
<dbReference type="Proteomes" id="UP000561045">
    <property type="component" value="Unassembled WGS sequence"/>
</dbReference>
<accession>A0A840BCF5</accession>
<dbReference type="PANTHER" id="PTHR43085">
    <property type="entry name" value="HEXOKINASE FAMILY MEMBER"/>
    <property type="match status" value="1"/>
</dbReference>
<comment type="caution">
    <text evidence="7">The sequence shown here is derived from an EMBL/GenBank/DDBJ whole genome shotgun (WGS) entry which is preliminary data.</text>
</comment>
<dbReference type="InterPro" id="IPR029056">
    <property type="entry name" value="Ribokinase-like"/>
</dbReference>
<dbReference type="RefSeq" id="WP_183630578.1">
    <property type="nucleotide sequence ID" value="NZ_BAABLE010000011.1"/>
</dbReference>
<keyword evidence="2 7" id="KW-0808">Transferase</keyword>
<dbReference type="EC" id="2.7.1.4" evidence="7"/>
<keyword evidence="8" id="KW-1185">Reference proteome</keyword>
<dbReference type="GO" id="GO:0005524">
    <property type="term" value="F:ATP binding"/>
    <property type="evidence" value="ECO:0007669"/>
    <property type="project" value="UniProtKB-KW"/>
</dbReference>
<proteinExistence type="inferred from homology"/>
<dbReference type="PROSITE" id="PS00584">
    <property type="entry name" value="PFKB_KINASES_2"/>
    <property type="match status" value="1"/>
</dbReference>
<sequence length="309" mass="32235">MTLPLARFVSFGEALTDMIRGEGDAWHAKNGGASWNVGRAAAALGVASAFAGCVSKDCFGDALADASASAGLDLRYLQRAHAAPLLAIVHQTRPPAYFFIGAGAADLEFDVALLPQGWRETIQWAHFGGISLTRPGLAQRLVDLAHALHQQGVKLSYDPNYRVLMDERYDATLQQMLALADVVKVSDEDLCGLYRTANATDALPSLLAARGGKPVLYTTGARSASLFVADREWTAAPPAVKVVDTVGAGDATIAGLVASLMQAPGASWPEHFAHAIACGSAACLHAGATPPTPGDIAPLIKQVSVHATT</sequence>
<reference evidence="7 8" key="1">
    <citation type="submission" date="2020-08" db="EMBL/GenBank/DDBJ databases">
        <title>Genomic Encyclopedia of Type Strains, Phase IV (KMG-IV): sequencing the most valuable type-strain genomes for metagenomic binning, comparative biology and taxonomic classification.</title>
        <authorList>
            <person name="Goeker M."/>
        </authorList>
    </citation>
    <scope>NUCLEOTIDE SEQUENCE [LARGE SCALE GENOMIC DNA]</scope>
    <source>
        <strain evidence="7 8">DSM 106739</strain>
    </source>
</reference>
<organism evidence="7 8">
    <name type="scientific">Niveibacterium umoris</name>
    <dbReference type="NCBI Taxonomy" id="1193620"/>
    <lineage>
        <taxon>Bacteria</taxon>
        <taxon>Pseudomonadati</taxon>
        <taxon>Pseudomonadota</taxon>
        <taxon>Betaproteobacteria</taxon>
        <taxon>Rhodocyclales</taxon>
        <taxon>Rhodocyclaceae</taxon>
        <taxon>Niveibacterium</taxon>
    </lineage>
</organism>
<evidence type="ECO:0000313" key="7">
    <source>
        <dbReference type="EMBL" id="MBB4010710.1"/>
    </source>
</evidence>
<dbReference type="PANTHER" id="PTHR43085:SF1">
    <property type="entry name" value="PSEUDOURIDINE KINASE-RELATED"/>
    <property type="match status" value="1"/>
</dbReference>
<feature type="domain" description="Carbohydrate kinase PfkB" evidence="6">
    <location>
        <begin position="10"/>
        <end position="293"/>
    </location>
</feature>
<dbReference type="AlphaFoldDB" id="A0A840BCF5"/>
<keyword evidence="4 7" id="KW-0418">Kinase</keyword>
<dbReference type="Pfam" id="PF00294">
    <property type="entry name" value="PfkB"/>
    <property type="match status" value="1"/>
</dbReference>
<evidence type="ECO:0000256" key="4">
    <source>
        <dbReference type="ARBA" id="ARBA00022777"/>
    </source>
</evidence>
<dbReference type="SUPFAM" id="SSF53613">
    <property type="entry name" value="Ribokinase-like"/>
    <property type="match status" value="1"/>
</dbReference>
<dbReference type="Gene3D" id="3.40.1190.20">
    <property type="match status" value="1"/>
</dbReference>
<keyword evidence="5" id="KW-0067">ATP-binding</keyword>
<gene>
    <name evidence="7" type="ORF">GGR36_000018</name>
</gene>